<name>A0A2V1DKU4_9PLEO</name>
<evidence type="ECO:0008006" key="5">
    <source>
        <dbReference type="Google" id="ProtNLM"/>
    </source>
</evidence>
<evidence type="ECO:0000313" key="3">
    <source>
        <dbReference type="EMBL" id="PVH98802.1"/>
    </source>
</evidence>
<reference evidence="3 4" key="1">
    <citation type="journal article" date="2018" name="Sci. Rep.">
        <title>Comparative genomics provides insights into the lifestyle and reveals functional heterogeneity of dark septate endophytic fungi.</title>
        <authorList>
            <person name="Knapp D.G."/>
            <person name="Nemeth J.B."/>
            <person name="Barry K."/>
            <person name="Hainaut M."/>
            <person name="Henrissat B."/>
            <person name="Johnson J."/>
            <person name="Kuo A."/>
            <person name="Lim J.H.P."/>
            <person name="Lipzen A."/>
            <person name="Nolan M."/>
            <person name="Ohm R.A."/>
            <person name="Tamas L."/>
            <person name="Grigoriev I.V."/>
            <person name="Spatafora J.W."/>
            <person name="Nagy L.G."/>
            <person name="Kovacs G.M."/>
        </authorList>
    </citation>
    <scope>NUCLEOTIDE SEQUENCE [LARGE SCALE GENOMIC DNA]</scope>
    <source>
        <strain evidence="3 4">DSE2036</strain>
    </source>
</reference>
<keyword evidence="2" id="KW-1133">Transmembrane helix</keyword>
<feature type="compositionally biased region" description="Basic and acidic residues" evidence="1">
    <location>
        <begin position="21"/>
        <end position="46"/>
    </location>
</feature>
<sequence length="136" mass="15178">MRKSEKQGGSRQCANDSVIKFRGEGEGDIPRTRARETQCHFHESRRNGRMQTLTPHTTATSRCFWRETRGAGEARPCVPANFVLFLLLPLSLGFTLYGSARPSRNSSRGKRPGGAQAFVKTGMWTVTFASTRNFVP</sequence>
<keyword evidence="4" id="KW-1185">Reference proteome</keyword>
<protein>
    <recommendedName>
        <fullName evidence="5">Transmembrane protein</fullName>
    </recommendedName>
</protein>
<dbReference type="Proteomes" id="UP000244855">
    <property type="component" value="Unassembled WGS sequence"/>
</dbReference>
<feature type="region of interest" description="Disordered" evidence="1">
    <location>
        <begin position="21"/>
        <end position="54"/>
    </location>
</feature>
<evidence type="ECO:0000256" key="2">
    <source>
        <dbReference type="SAM" id="Phobius"/>
    </source>
</evidence>
<organism evidence="3 4">
    <name type="scientific">Periconia macrospinosa</name>
    <dbReference type="NCBI Taxonomy" id="97972"/>
    <lineage>
        <taxon>Eukaryota</taxon>
        <taxon>Fungi</taxon>
        <taxon>Dikarya</taxon>
        <taxon>Ascomycota</taxon>
        <taxon>Pezizomycotina</taxon>
        <taxon>Dothideomycetes</taxon>
        <taxon>Pleosporomycetidae</taxon>
        <taxon>Pleosporales</taxon>
        <taxon>Massarineae</taxon>
        <taxon>Periconiaceae</taxon>
        <taxon>Periconia</taxon>
    </lineage>
</organism>
<accession>A0A2V1DKU4</accession>
<proteinExistence type="predicted"/>
<evidence type="ECO:0000256" key="1">
    <source>
        <dbReference type="SAM" id="MobiDB-lite"/>
    </source>
</evidence>
<evidence type="ECO:0000313" key="4">
    <source>
        <dbReference type="Proteomes" id="UP000244855"/>
    </source>
</evidence>
<feature type="transmembrane region" description="Helical" evidence="2">
    <location>
        <begin position="82"/>
        <end position="100"/>
    </location>
</feature>
<keyword evidence="2" id="KW-0812">Transmembrane</keyword>
<dbReference type="AlphaFoldDB" id="A0A2V1DKU4"/>
<gene>
    <name evidence="3" type="ORF">DM02DRAFT_30323</name>
</gene>
<keyword evidence="2" id="KW-0472">Membrane</keyword>
<dbReference type="EMBL" id="KZ805406">
    <property type="protein sequence ID" value="PVH98802.1"/>
    <property type="molecule type" value="Genomic_DNA"/>
</dbReference>